<dbReference type="EMBL" id="CP024965">
    <property type="protein sequence ID" value="ATZ19052.1"/>
    <property type="molecule type" value="Genomic_DNA"/>
</dbReference>
<dbReference type="AlphaFoldDB" id="A0A2K8NZ06"/>
<proteinExistence type="predicted"/>
<evidence type="ECO:0000313" key="1">
    <source>
        <dbReference type="EMBL" id="ATZ19052.1"/>
    </source>
</evidence>
<keyword evidence="2" id="KW-1185">Reference proteome</keyword>
<evidence type="ECO:0000313" key="2">
    <source>
        <dbReference type="Proteomes" id="UP000232230"/>
    </source>
</evidence>
<gene>
    <name evidence="1" type="ORF">ESOMN_v1c06700</name>
</gene>
<organism evidence="1 2">
    <name type="scientific">Williamsoniiplasma somnilux</name>
    <dbReference type="NCBI Taxonomy" id="215578"/>
    <lineage>
        <taxon>Bacteria</taxon>
        <taxon>Bacillati</taxon>
        <taxon>Mycoplasmatota</taxon>
        <taxon>Mollicutes</taxon>
        <taxon>Entomoplasmatales</taxon>
        <taxon>Williamsoniiplasma</taxon>
    </lineage>
</organism>
<reference evidence="1 2" key="1">
    <citation type="submission" date="2017-11" db="EMBL/GenBank/DDBJ databases">
        <title>Genome sequence of Entomoplasma somnilux PYAN-1 (ATCC 49194).</title>
        <authorList>
            <person name="Lo W.-S."/>
            <person name="Gasparich G.E."/>
            <person name="Kuo C.-H."/>
        </authorList>
    </citation>
    <scope>NUCLEOTIDE SEQUENCE [LARGE SCALE GENOMIC DNA]</scope>
    <source>
        <strain evidence="1 2">PYAN-1</strain>
    </source>
</reference>
<accession>A0A2K8NZ06</accession>
<dbReference type="KEGG" id="esx:ESOMN_v1c06700"/>
<name>A0A2K8NZ06_9MOLU</name>
<dbReference type="Proteomes" id="UP000232230">
    <property type="component" value="Chromosome"/>
</dbReference>
<sequence length="29" mass="3441">MLKINNLHYSITGPEYSFLTRKKVVFDIL</sequence>
<protein>
    <submittedName>
        <fullName evidence="1">Uncharacterized protein</fullName>
    </submittedName>
</protein>